<dbReference type="Pfam" id="PF01451">
    <property type="entry name" value="LMWPc"/>
    <property type="match status" value="1"/>
</dbReference>
<accession>A0ABT2UEC3</accession>
<dbReference type="Proteomes" id="UP001652445">
    <property type="component" value="Unassembled WGS sequence"/>
</dbReference>
<dbReference type="PANTHER" id="PTHR11717">
    <property type="entry name" value="LOW MOLECULAR WEIGHT PROTEIN TYROSINE PHOSPHATASE"/>
    <property type="match status" value="1"/>
</dbReference>
<organism evidence="5 6">
    <name type="scientific">Paenibacillus baimaensis</name>
    <dbReference type="NCBI Taxonomy" id="2982185"/>
    <lineage>
        <taxon>Bacteria</taxon>
        <taxon>Bacillati</taxon>
        <taxon>Bacillota</taxon>
        <taxon>Bacilli</taxon>
        <taxon>Bacillales</taxon>
        <taxon>Paenibacillaceae</taxon>
        <taxon>Paenibacillus</taxon>
    </lineage>
</organism>
<dbReference type="InterPro" id="IPR050438">
    <property type="entry name" value="LMW_PTPase"/>
</dbReference>
<dbReference type="SMART" id="SM00226">
    <property type="entry name" value="LMWPc"/>
    <property type="match status" value="1"/>
</dbReference>
<reference evidence="5 6" key="1">
    <citation type="submission" date="2022-09" db="EMBL/GenBank/DDBJ databases">
        <authorList>
            <person name="Han X.L."/>
            <person name="Wang Q."/>
            <person name="Lu T."/>
        </authorList>
    </citation>
    <scope>NUCLEOTIDE SEQUENCE [LARGE SCALE GENOMIC DNA]</scope>
    <source>
        <strain evidence="5 6">WQ 127069</strain>
    </source>
</reference>
<dbReference type="PRINTS" id="PR00719">
    <property type="entry name" value="LMWPTPASE"/>
</dbReference>
<evidence type="ECO:0000256" key="1">
    <source>
        <dbReference type="ARBA" id="ARBA00011063"/>
    </source>
</evidence>
<gene>
    <name evidence="5" type="ORF">OB236_12825</name>
</gene>
<keyword evidence="3" id="KW-0904">Protein phosphatase</keyword>
<protein>
    <submittedName>
        <fullName evidence="5">Low molecular weight protein arginine phosphatase</fullName>
    </submittedName>
</protein>
<evidence type="ECO:0000313" key="6">
    <source>
        <dbReference type="Proteomes" id="UP001652445"/>
    </source>
</evidence>
<dbReference type="SUPFAM" id="SSF52788">
    <property type="entry name" value="Phosphotyrosine protein phosphatases I"/>
    <property type="match status" value="1"/>
</dbReference>
<keyword evidence="2" id="KW-0378">Hydrolase</keyword>
<dbReference type="InterPro" id="IPR036196">
    <property type="entry name" value="Ptyr_pPase_sf"/>
</dbReference>
<dbReference type="Gene3D" id="3.40.50.2300">
    <property type="match status" value="1"/>
</dbReference>
<dbReference type="RefSeq" id="WP_076233557.1">
    <property type="nucleotide sequence ID" value="NZ_JAOQIO010000036.1"/>
</dbReference>
<feature type="domain" description="Phosphotyrosine protein phosphatase I" evidence="4">
    <location>
        <begin position="2"/>
        <end position="189"/>
    </location>
</feature>
<evidence type="ECO:0000256" key="2">
    <source>
        <dbReference type="ARBA" id="ARBA00022801"/>
    </source>
</evidence>
<evidence type="ECO:0000313" key="5">
    <source>
        <dbReference type="EMBL" id="MCU6793003.1"/>
    </source>
</evidence>
<sequence length="192" mass="21321">MNRILFVCTGNTCRSPMAEGMLRAMLKEQGMNHIEVRSAGTSAGDGYPVSTNAAVILREKDALQAISSSSLTGSLLDWADVVLTMTTSHKQQAIQRFPAFVDKMHTLKEFVSDDPSAKARMDELAALIAELQFKQSLSQQVTMEERARVRQLEQSLPDYDIADPFGGSLSLYRQCAAEIEECLHRLVRRLKA</sequence>
<proteinExistence type="inferred from homology"/>
<keyword evidence="6" id="KW-1185">Reference proteome</keyword>
<comment type="caution">
    <text evidence="5">The sequence shown here is derived from an EMBL/GenBank/DDBJ whole genome shotgun (WGS) entry which is preliminary data.</text>
</comment>
<dbReference type="PANTHER" id="PTHR11717:SF31">
    <property type="entry name" value="LOW MOLECULAR WEIGHT PROTEIN-TYROSINE-PHOSPHATASE ETP-RELATED"/>
    <property type="match status" value="1"/>
</dbReference>
<dbReference type="EMBL" id="JAOQIO010000036">
    <property type="protein sequence ID" value="MCU6793003.1"/>
    <property type="molecule type" value="Genomic_DNA"/>
</dbReference>
<dbReference type="InterPro" id="IPR017867">
    <property type="entry name" value="Tyr_phospatase_low_mol_wt"/>
</dbReference>
<comment type="similarity">
    <text evidence="1">Belongs to the low molecular weight phosphotyrosine protein phosphatase family.</text>
</comment>
<name>A0ABT2UEC3_9BACL</name>
<evidence type="ECO:0000259" key="4">
    <source>
        <dbReference type="SMART" id="SM00226"/>
    </source>
</evidence>
<dbReference type="InterPro" id="IPR023485">
    <property type="entry name" value="Ptyr_pPase"/>
</dbReference>
<dbReference type="CDD" id="cd16344">
    <property type="entry name" value="LMWPAP"/>
    <property type="match status" value="1"/>
</dbReference>
<evidence type="ECO:0000256" key="3">
    <source>
        <dbReference type="ARBA" id="ARBA00022912"/>
    </source>
</evidence>